<dbReference type="AlphaFoldDB" id="W7Y1T5"/>
<evidence type="ECO:0008006" key="3">
    <source>
        <dbReference type="Google" id="ProtNLM"/>
    </source>
</evidence>
<name>W7Y1T5_9BACT</name>
<reference evidence="1 2" key="1">
    <citation type="journal article" date="2014" name="Genome Announc.">
        <title>Draft Genome Sequence of Cytophaga fermentans JCM 21142T, a Facultative Anaerobe Isolated from Marine Mud.</title>
        <authorList>
            <person name="Starns D."/>
            <person name="Oshima K."/>
            <person name="Suda W."/>
            <person name="Iino T."/>
            <person name="Yuki M."/>
            <person name="Inoue J."/>
            <person name="Kitamura K."/>
            <person name="Iida T."/>
            <person name="Darby A."/>
            <person name="Hattori M."/>
            <person name="Ohkuma M."/>
        </authorList>
    </citation>
    <scope>NUCLEOTIDE SEQUENCE [LARGE SCALE GENOMIC DNA]</scope>
    <source>
        <strain evidence="1 2">JCM 21142</strain>
    </source>
</reference>
<gene>
    <name evidence="1" type="ORF">JCM21142_91</name>
</gene>
<dbReference type="STRING" id="869213.GCA_000517085_04491"/>
<dbReference type="EMBL" id="BAMD01000001">
    <property type="protein sequence ID" value="GAF01483.1"/>
    <property type="molecule type" value="Genomic_DNA"/>
</dbReference>
<dbReference type="RefSeq" id="WP_027473697.1">
    <property type="nucleotide sequence ID" value="NZ_BAMD01000001.1"/>
</dbReference>
<sequence length="462" mass="53354">MKHLILLISLIFILCACASKRYVKKASLLENSGLYSDAANNYFNSLQKNINNIDAKLGLKRTGQLVLDDKIENFKSLYQNGSAKEAVYAYRSAEDYLKKIQGVGIKLIFPEEEKNYYREVEDTYLNQIYGEAIKALQLDQFTNSEKLLAEILTINNNYKDAKSQWIVAKYEPIYRTANEQLNNNMYRSAYFTFKTITDHVKTYENSLELMNYSLKQAKVTIYISAVSTNLSAYQTIASQLNNKIIKGITDIQSPLYEVVGASVTSSQSNTAKLKAFMLDRTKGVENEITIPDSKALFEASIQKYTKDNGRLVKTEKKGYLKRTETYMDKTTQQKKTRTVYDKVKYYEYYLERKANLTVSYSMKRRDRDEIIISNAFNKEEKDIIHYAYFEGDYKKIVPGTWKYQTKSNAADKVYDDASSVNKLRQLFEGNRTAKTLTQLENTLMNNCVAQITQEIKNYQPEN</sequence>
<proteinExistence type="predicted"/>
<evidence type="ECO:0000313" key="2">
    <source>
        <dbReference type="Proteomes" id="UP000019402"/>
    </source>
</evidence>
<keyword evidence="2" id="KW-1185">Reference proteome</keyword>
<dbReference type="OrthoDB" id="979378at2"/>
<dbReference type="PROSITE" id="PS51257">
    <property type="entry name" value="PROKAR_LIPOPROTEIN"/>
    <property type="match status" value="1"/>
</dbReference>
<protein>
    <recommendedName>
        <fullName evidence="3">Lipoprotein</fullName>
    </recommendedName>
</protein>
<dbReference type="Proteomes" id="UP000019402">
    <property type="component" value="Unassembled WGS sequence"/>
</dbReference>
<evidence type="ECO:0000313" key="1">
    <source>
        <dbReference type="EMBL" id="GAF01483.1"/>
    </source>
</evidence>
<comment type="caution">
    <text evidence="1">The sequence shown here is derived from an EMBL/GenBank/DDBJ whole genome shotgun (WGS) entry which is preliminary data.</text>
</comment>
<dbReference type="eggNOG" id="ENOG5032QVC">
    <property type="taxonomic scope" value="Bacteria"/>
</dbReference>
<organism evidence="1 2">
    <name type="scientific">Saccharicrinis fermentans DSM 9555 = JCM 21142</name>
    <dbReference type="NCBI Taxonomy" id="869213"/>
    <lineage>
        <taxon>Bacteria</taxon>
        <taxon>Pseudomonadati</taxon>
        <taxon>Bacteroidota</taxon>
        <taxon>Bacteroidia</taxon>
        <taxon>Marinilabiliales</taxon>
        <taxon>Marinilabiliaceae</taxon>
        <taxon>Saccharicrinis</taxon>
    </lineage>
</organism>
<accession>W7Y1T5</accession>